<dbReference type="eggNOG" id="COG0476">
    <property type="taxonomic scope" value="Bacteria"/>
</dbReference>
<name>Q311P2_OLEA2</name>
<keyword evidence="1" id="KW-0472">Membrane</keyword>
<evidence type="ECO:0000256" key="1">
    <source>
        <dbReference type="SAM" id="Phobius"/>
    </source>
</evidence>
<proteinExistence type="predicted"/>
<dbReference type="RefSeq" id="WP_011367516.1">
    <property type="nucleotide sequence ID" value="NC_007519.1"/>
</dbReference>
<dbReference type="Gene3D" id="3.40.50.720">
    <property type="entry name" value="NAD(P)-binding Rossmann-like Domain"/>
    <property type="match status" value="1"/>
</dbReference>
<evidence type="ECO:0000313" key="3">
    <source>
        <dbReference type="EMBL" id="ABB38354.1"/>
    </source>
</evidence>
<dbReference type="KEGG" id="dde:Dde_1557"/>
<dbReference type="GO" id="GO:0008641">
    <property type="term" value="F:ubiquitin-like modifier activating enzyme activity"/>
    <property type="evidence" value="ECO:0007669"/>
    <property type="project" value="InterPro"/>
</dbReference>
<dbReference type="NCBIfam" id="NF006395">
    <property type="entry name" value="PRK08644.1"/>
    <property type="match status" value="1"/>
</dbReference>
<reference evidence="3 4" key="1">
    <citation type="journal article" date="2011" name="J. Bacteriol.">
        <title>Complete genome sequence and updated annotation of Desulfovibrio alaskensis G20.</title>
        <authorList>
            <person name="Hauser L.J."/>
            <person name="Land M.L."/>
            <person name="Brown S.D."/>
            <person name="Larimer F."/>
            <person name="Keller K.L."/>
            <person name="Rapp-Giles B.J."/>
            <person name="Price M.N."/>
            <person name="Lin M."/>
            <person name="Bruce D.C."/>
            <person name="Detter J.C."/>
            <person name="Tapia R."/>
            <person name="Han C.S."/>
            <person name="Goodwin L.A."/>
            <person name="Cheng J.F."/>
            <person name="Pitluck S."/>
            <person name="Copeland A."/>
            <person name="Lucas S."/>
            <person name="Nolan M."/>
            <person name="Lapidus A.L."/>
            <person name="Palumbo A.V."/>
            <person name="Wall J.D."/>
        </authorList>
    </citation>
    <scope>NUCLEOTIDE SEQUENCE [LARGE SCALE GENOMIC DNA]</scope>
    <source>
        <strain evidence="4">ATCC BAA 1058 / DSM 17464 / G20</strain>
    </source>
</reference>
<dbReference type="InterPro" id="IPR045886">
    <property type="entry name" value="ThiF/MoeB/HesA"/>
</dbReference>
<keyword evidence="1" id="KW-1133">Transmembrane helix</keyword>
<dbReference type="PANTHER" id="PTHR43267:SF3">
    <property type="entry name" value="THIF PROTEIN"/>
    <property type="match status" value="1"/>
</dbReference>
<dbReference type="InterPro" id="IPR035985">
    <property type="entry name" value="Ubiquitin-activating_enz"/>
</dbReference>
<accession>Q311P2</accession>
<dbReference type="Pfam" id="PF00899">
    <property type="entry name" value="ThiF"/>
    <property type="match status" value="1"/>
</dbReference>
<protein>
    <submittedName>
        <fullName evidence="3">UBA/THIF-type NAD/FAD binding protein</fullName>
    </submittedName>
</protein>
<evidence type="ECO:0000259" key="2">
    <source>
        <dbReference type="Pfam" id="PF00899"/>
    </source>
</evidence>
<keyword evidence="4" id="KW-1185">Reference proteome</keyword>
<organism evidence="3 4">
    <name type="scientific">Oleidesulfovibrio alaskensis (strain ATCC BAA-1058 / DSM 17464 / G20)</name>
    <name type="common">Desulfovibrio alaskensis</name>
    <dbReference type="NCBI Taxonomy" id="207559"/>
    <lineage>
        <taxon>Bacteria</taxon>
        <taxon>Pseudomonadati</taxon>
        <taxon>Thermodesulfobacteriota</taxon>
        <taxon>Desulfovibrionia</taxon>
        <taxon>Desulfovibrionales</taxon>
        <taxon>Desulfovibrionaceae</taxon>
        <taxon>Oleidesulfovibrio</taxon>
    </lineage>
</organism>
<dbReference type="STRING" id="207559.Dde_1557"/>
<dbReference type="GO" id="GO:0061504">
    <property type="term" value="P:cyclic threonylcarbamoyladenosine biosynthetic process"/>
    <property type="evidence" value="ECO:0007669"/>
    <property type="project" value="TreeGrafter"/>
</dbReference>
<gene>
    <name evidence="3" type="ordered locus">Dde_1557</name>
</gene>
<dbReference type="EMBL" id="CP000112">
    <property type="protein sequence ID" value="ABB38354.1"/>
    <property type="molecule type" value="Genomic_DNA"/>
</dbReference>
<dbReference type="AlphaFoldDB" id="Q311P2"/>
<sequence>MTGMLRRGLGSHLKEHQLELLSGAVVGIAGAGGLGSNCAAMLVRSGIRNLVLADHDHVEPSNLNRQWFTPQQVGKSKVRALADNLYALEPELVLSVHQVRIDRTLLHDLFGSCSVVVEAVDDAATKSMIVSYCMEHGIFFVSASGMGGWGGPGMQVRGVRNAGVVVGDMQTAVVPGVPPMAPRVQMAAAMQADAVLCRILGPCVTADCIREQE</sequence>
<feature type="domain" description="THIF-type NAD/FAD binding fold" evidence="2">
    <location>
        <begin position="14"/>
        <end position="200"/>
    </location>
</feature>
<evidence type="ECO:0000313" key="4">
    <source>
        <dbReference type="Proteomes" id="UP000002710"/>
    </source>
</evidence>
<dbReference type="HOGENOM" id="CLU_013325_10_4_7"/>
<keyword evidence="1" id="KW-0812">Transmembrane</keyword>
<dbReference type="Proteomes" id="UP000002710">
    <property type="component" value="Chromosome"/>
</dbReference>
<dbReference type="PANTHER" id="PTHR43267">
    <property type="entry name" value="TRNA THREONYLCARBAMOYLADENOSINE DEHYDRATASE"/>
    <property type="match status" value="1"/>
</dbReference>
<dbReference type="InterPro" id="IPR000594">
    <property type="entry name" value="ThiF_NAD_FAD-bd"/>
</dbReference>
<dbReference type="SUPFAM" id="SSF69572">
    <property type="entry name" value="Activating enzymes of the ubiquitin-like proteins"/>
    <property type="match status" value="1"/>
</dbReference>
<feature type="transmembrane region" description="Helical" evidence="1">
    <location>
        <begin position="20"/>
        <end position="43"/>
    </location>
</feature>
<dbReference type="GO" id="GO:0061503">
    <property type="term" value="F:tRNA threonylcarbamoyladenosine dehydratase"/>
    <property type="evidence" value="ECO:0007669"/>
    <property type="project" value="TreeGrafter"/>
</dbReference>